<reference evidence="4" key="1">
    <citation type="submission" date="2015-12" db="EMBL/GenBank/DDBJ databases">
        <authorList>
            <person name="Nair G.R."/>
            <person name="Kaur G."/>
            <person name="Mayilraj S."/>
        </authorList>
    </citation>
    <scope>NUCLEOTIDE SEQUENCE [LARGE SCALE GENOMIC DNA]</scope>
    <source>
        <strain evidence="4">CD08_4</strain>
    </source>
</reference>
<comment type="caution">
    <text evidence="3">The sequence shown here is derived from an EMBL/GenBank/DDBJ whole genome shotgun (WGS) entry which is preliminary data.</text>
</comment>
<organism evidence="3 4">
    <name type="scientific">Kocuria rosea subsp. polaris</name>
    <dbReference type="NCBI Taxonomy" id="136273"/>
    <lineage>
        <taxon>Bacteria</taxon>
        <taxon>Bacillati</taxon>
        <taxon>Actinomycetota</taxon>
        <taxon>Actinomycetes</taxon>
        <taxon>Micrococcales</taxon>
        <taxon>Micrococcaceae</taxon>
        <taxon>Kocuria</taxon>
    </lineage>
</organism>
<name>A0A0W8IQP4_KOCRO</name>
<evidence type="ECO:0000313" key="3">
    <source>
        <dbReference type="EMBL" id="KUG62309.1"/>
    </source>
</evidence>
<dbReference type="Pfam" id="PF01814">
    <property type="entry name" value="Hemerythrin"/>
    <property type="match status" value="1"/>
</dbReference>
<dbReference type="AlphaFoldDB" id="A0A0W8IQP4"/>
<evidence type="ECO:0000313" key="4">
    <source>
        <dbReference type="Proteomes" id="UP000053512"/>
    </source>
</evidence>
<dbReference type="OrthoDB" id="5149338at2"/>
<gene>
    <name evidence="3" type="ORF">AVL61_16340</name>
</gene>
<dbReference type="RefSeq" id="WP_058872359.1">
    <property type="nucleotide sequence ID" value="NZ_LQBK01000001.1"/>
</dbReference>
<dbReference type="Gene3D" id="1.20.120.520">
    <property type="entry name" value="nmb1532 protein domain like"/>
    <property type="match status" value="1"/>
</dbReference>
<protein>
    <recommendedName>
        <fullName evidence="2">Hemerythrin-like domain-containing protein</fullName>
    </recommendedName>
</protein>
<accession>A0A0W8IQP4</accession>
<sequence length="171" mass="18742">MTTTNENDTTDAADPMSSVPRDSRGHHAGLWSALTQRTDALTATIDTGHDDLRARSALVHFLRGDVLAHLETEERVLYECARTIGAHSLVAALEVDHQFLLRLIERIEQADTALEAALSARALAVLIALRIEKEETVVLPALAQAGIDVSALLDRMVVQMATDYDSHFVYL</sequence>
<feature type="compositionally biased region" description="Low complexity" evidence="1">
    <location>
        <begin position="1"/>
        <end position="14"/>
    </location>
</feature>
<dbReference type="Proteomes" id="UP000053512">
    <property type="component" value="Unassembled WGS sequence"/>
</dbReference>
<feature type="domain" description="Hemerythrin-like" evidence="2">
    <location>
        <begin position="25"/>
        <end position="142"/>
    </location>
</feature>
<evidence type="ECO:0000256" key="1">
    <source>
        <dbReference type="SAM" id="MobiDB-lite"/>
    </source>
</evidence>
<feature type="region of interest" description="Disordered" evidence="1">
    <location>
        <begin position="1"/>
        <end position="25"/>
    </location>
</feature>
<dbReference type="InterPro" id="IPR012312">
    <property type="entry name" value="Hemerythrin-like"/>
</dbReference>
<proteinExistence type="predicted"/>
<dbReference type="EMBL" id="LQBK01000001">
    <property type="protein sequence ID" value="KUG62309.1"/>
    <property type="molecule type" value="Genomic_DNA"/>
</dbReference>
<evidence type="ECO:0000259" key="2">
    <source>
        <dbReference type="Pfam" id="PF01814"/>
    </source>
</evidence>